<dbReference type="Proteomes" id="UP000308197">
    <property type="component" value="Unassembled WGS sequence"/>
</dbReference>
<evidence type="ECO:0008006" key="4">
    <source>
        <dbReference type="Google" id="ProtNLM"/>
    </source>
</evidence>
<protein>
    <recommendedName>
        <fullName evidence="4">Fungal N-terminal domain-containing protein</fullName>
    </recommendedName>
</protein>
<accession>A0A5C3PNP4</accession>
<keyword evidence="3" id="KW-1185">Reference proteome</keyword>
<dbReference type="EMBL" id="ML211061">
    <property type="protein sequence ID" value="TFK89890.1"/>
    <property type="molecule type" value="Genomic_DNA"/>
</dbReference>
<feature type="region of interest" description="Disordered" evidence="1">
    <location>
        <begin position="97"/>
        <end position="117"/>
    </location>
</feature>
<organism evidence="2 3">
    <name type="scientific">Polyporus arcularius HHB13444</name>
    <dbReference type="NCBI Taxonomy" id="1314778"/>
    <lineage>
        <taxon>Eukaryota</taxon>
        <taxon>Fungi</taxon>
        <taxon>Dikarya</taxon>
        <taxon>Basidiomycota</taxon>
        <taxon>Agaricomycotina</taxon>
        <taxon>Agaricomycetes</taxon>
        <taxon>Polyporales</taxon>
        <taxon>Polyporaceae</taxon>
        <taxon>Polyporus</taxon>
    </lineage>
</organism>
<dbReference type="AlphaFoldDB" id="A0A5C3PNP4"/>
<sequence>MPFPISFSSFGDIVTAVDLAMRISKALSSSSGSSYEYQYLIQELDALAHVLQLADTATRTGMLRQDVVRALVAEIGRCREVMDALWERIRGYQKALGDSSGKTVTGRTATQRGGGGGSSWRKIGWALFKTQDVQETRAKLATHRANLTTLMTACNLSNIDELKTQCVRFEKTMHMRLSELYNAISQLPCKIGYTDANAITLVDWRGLETTLPLHLVDYGLWQLHAMMGALSFQWPGHLRSLVHQGGYSLVCNATKTLIWNEAGLAGSLRPGSRIRVLSLAVAWARLPDMGFEVGSVEHWYTCEHCWSHSKNASFLQSAQLISGYNAVRVLGSSYEMATCAVTSEEVLEEDDALAYYLTSIHDPCFADCPSSHLGIPVAVLPIEAVTLHREDDAQLDSCASLPVVRWDEDSVAVSEWFPLDHNFPALVLT</sequence>
<gene>
    <name evidence="2" type="ORF">K466DRAFT_661188</name>
</gene>
<dbReference type="InParanoid" id="A0A5C3PNP4"/>
<name>A0A5C3PNP4_9APHY</name>
<reference evidence="2 3" key="1">
    <citation type="journal article" date="2019" name="Nat. Ecol. Evol.">
        <title>Megaphylogeny resolves global patterns of mushroom evolution.</title>
        <authorList>
            <person name="Varga T."/>
            <person name="Krizsan K."/>
            <person name="Foldi C."/>
            <person name="Dima B."/>
            <person name="Sanchez-Garcia M."/>
            <person name="Sanchez-Ramirez S."/>
            <person name="Szollosi G.J."/>
            <person name="Szarkandi J.G."/>
            <person name="Papp V."/>
            <person name="Albert L."/>
            <person name="Andreopoulos W."/>
            <person name="Angelini C."/>
            <person name="Antonin V."/>
            <person name="Barry K.W."/>
            <person name="Bougher N.L."/>
            <person name="Buchanan P."/>
            <person name="Buyck B."/>
            <person name="Bense V."/>
            <person name="Catcheside P."/>
            <person name="Chovatia M."/>
            <person name="Cooper J."/>
            <person name="Damon W."/>
            <person name="Desjardin D."/>
            <person name="Finy P."/>
            <person name="Geml J."/>
            <person name="Haridas S."/>
            <person name="Hughes K."/>
            <person name="Justo A."/>
            <person name="Karasinski D."/>
            <person name="Kautmanova I."/>
            <person name="Kiss B."/>
            <person name="Kocsube S."/>
            <person name="Kotiranta H."/>
            <person name="LaButti K.M."/>
            <person name="Lechner B.E."/>
            <person name="Liimatainen K."/>
            <person name="Lipzen A."/>
            <person name="Lukacs Z."/>
            <person name="Mihaltcheva S."/>
            <person name="Morgado L.N."/>
            <person name="Niskanen T."/>
            <person name="Noordeloos M.E."/>
            <person name="Ohm R.A."/>
            <person name="Ortiz-Santana B."/>
            <person name="Ovrebo C."/>
            <person name="Racz N."/>
            <person name="Riley R."/>
            <person name="Savchenko A."/>
            <person name="Shiryaev A."/>
            <person name="Soop K."/>
            <person name="Spirin V."/>
            <person name="Szebenyi C."/>
            <person name="Tomsovsky M."/>
            <person name="Tulloss R.E."/>
            <person name="Uehling J."/>
            <person name="Grigoriev I.V."/>
            <person name="Vagvolgyi C."/>
            <person name="Papp T."/>
            <person name="Martin F.M."/>
            <person name="Miettinen O."/>
            <person name="Hibbett D.S."/>
            <person name="Nagy L.G."/>
        </authorList>
    </citation>
    <scope>NUCLEOTIDE SEQUENCE [LARGE SCALE GENOMIC DNA]</scope>
    <source>
        <strain evidence="2 3">HHB13444</strain>
    </source>
</reference>
<dbReference type="PANTHER" id="PTHR38886">
    <property type="entry name" value="SESA DOMAIN-CONTAINING PROTEIN"/>
    <property type="match status" value="1"/>
</dbReference>
<dbReference type="PANTHER" id="PTHR38886:SF1">
    <property type="entry name" value="NACHT-NTPASE AND P-LOOP NTPASES N-TERMINAL DOMAIN-CONTAINING PROTEIN"/>
    <property type="match status" value="1"/>
</dbReference>
<evidence type="ECO:0000256" key="1">
    <source>
        <dbReference type="SAM" id="MobiDB-lite"/>
    </source>
</evidence>
<evidence type="ECO:0000313" key="2">
    <source>
        <dbReference type="EMBL" id="TFK89890.1"/>
    </source>
</evidence>
<dbReference type="STRING" id="1314778.A0A5C3PNP4"/>
<evidence type="ECO:0000313" key="3">
    <source>
        <dbReference type="Proteomes" id="UP000308197"/>
    </source>
</evidence>
<proteinExistence type="predicted"/>